<proteinExistence type="inferred from homology"/>
<dbReference type="KEGG" id="aman:B6F84_07095"/>
<comment type="catalytic activity">
    <reaction evidence="2">
        <text>Couples ATP hydrolysis with the unwinding of duplex DNA by translocating in the 3'-5' direction.</text>
        <dbReference type="EC" id="5.6.2.4"/>
    </reaction>
</comment>
<comment type="catalytic activity">
    <reaction evidence="3">
        <text>ATP + H2O = ADP + phosphate + H(+)</text>
        <dbReference type="Rhea" id="RHEA:13065"/>
        <dbReference type="ChEBI" id="CHEBI:15377"/>
        <dbReference type="ChEBI" id="CHEBI:15378"/>
        <dbReference type="ChEBI" id="CHEBI:30616"/>
        <dbReference type="ChEBI" id="CHEBI:43474"/>
        <dbReference type="ChEBI" id="CHEBI:456216"/>
        <dbReference type="EC" id="5.6.2.3"/>
    </reaction>
</comment>
<keyword evidence="8" id="KW-1185">Reference proteome</keyword>
<dbReference type="InterPro" id="IPR027417">
    <property type="entry name" value="P-loop_NTPase"/>
</dbReference>
<name>A0A1W6JZX5_9CREN</name>
<feature type="domain" description="Helicase HerA central" evidence="6">
    <location>
        <begin position="225"/>
        <end position="428"/>
    </location>
</feature>
<evidence type="ECO:0000256" key="1">
    <source>
        <dbReference type="ARBA" id="ARBA00007816"/>
    </source>
</evidence>
<feature type="transmembrane region" description="Helical" evidence="5">
    <location>
        <begin position="123"/>
        <end position="141"/>
    </location>
</feature>
<accession>A0A1W6JZX5</accession>
<evidence type="ECO:0000259" key="6">
    <source>
        <dbReference type="Pfam" id="PF01935"/>
    </source>
</evidence>
<feature type="transmembrane region" description="Helical" evidence="5">
    <location>
        <begin position="62"/>
        <end position="79"/>
    </location>
</feature>
<evidence type="ECO:0000313" key="7">
    <source>
        <dbReference type="EMBL" id="ARM75826.1"/>
    </source>
</evidence>
<evidence type="ECO:0000256" key="2">
    <source>
        <dbReference type="ARBA" id="ARBA00034617"/>
    </source>
</evidence>
<reference evidence="7 8" key="1">
    <citation type="submission" date="2017-03" db="EMBL/GenBank/DDBJ databases">
        <title>Sulfur activation and transportation mechanism of thermophilic Archaea Acidianus manzaensis YN-25.</title>
        <authorList>
            <person name="Ma Y."/>
            <person name="Yang Y."/>
            <person name="Xia J."/>
        </authorList>
    </citation>
    <scope>NUCLEOTIDE SEQUENCE [LARGE SCALE GENOMIC DNA]</scope>
    <source>
        <strain evidence="7 8">YN-25</strain>
    </source>
</reference>
<dbReference type="Pfam" id="PF01935">
    <property type="entry name" value="DUF87"/>
    <property type="match status" value="1"/>
</dbReference>
<comment type="catalytic activity">
    <reaction evidence="4">
        <text>ATP + H2O = ADP + phosphate + H(+)</text>
        <dbReference type="Rhea" id="RHEA:13065"/>
        <dbReference type="ChEBI" id="CHEBI:15377"/>
        <dbReference type="ChEBI" id="CHEBI:15378"/>
        <dbReference type="ChEBI" id="CHEBI:30616"/>
        <dbReference type="ChEBI" id="CHEBI:43474"/>
        <dbReference type="ChEBI" id="CHEBI:456216"/>
        <dbReference type="EC" id="5.6.2.4"/>
    </reaction>
</comment>
<dbReference type="EMBL" id="CP020477">
    <property type="protein sequence ID" value="ARM75826.1"/>
    <property type="molecule type" value="Genomic_DNA"/>
</dbReference>
<dbReference type="Proteomes" id="UP000193404">
    <property type="component" value="Chromosome"/>
</dbReference>
<dbReference type="OrthoDB" id="107033at2157"/>
<feature type="transmembrane region" description="Helical" evidence="5">
    <location>
        <begin position="7"/>
        <end position="25"/>
    </location>
</feature>
<feature type="transmembrane region" description="Helical" evidence="5">
    <location>
        <begin position="171"/>
        <end position="188"/>
    </location>
</feature>
<protein>
    <recommendedName>
        <fullName evidence="6">Helicase HerA central domain-containing protein</fullName>
    </recommendedName>
</protein>
<dbReference type="PANTHER" id="PTHR42957">
    <property type="entry name" value="HELICASE MJ1565-RELATED"/>
    <property type="match status" value="1"/>
</dbReference>
<evidence type="ECO:0000256" key="4">
    <source>
        <dbReference type="ARBA" id="ARBA00048988"/>
    </source>
</evidence>
<organism evidence="7 8">
    <name type="scientific">Acidianus manzaensis</name>
    <dbReference type="NCBI Taxonomy" id="282676"/>
    <lineage>
        <taxon>Archaea</taxon>
        <taxon>Thermoproteota</taxon>
        <taxon>Thermoprotei</taxon>
        <taxon>Sulfolobales</taxon>
        <taxon>Sulfolobaceae</taxon>
        <taxon>Acidianus</taxon>
    </lineage>
</organism>
<dbReference type="GeneID" id="41590672"/>
<dbReference type="PANTHER" id="PTHR42957:SF1">
    <property type="entry name" value="HELICASE MJ1565-RELATED"/>
    <property type="match status" value="1"/>
</dbReference>
<keyword evidence="5" id="KW-1133">Transmembrane helix</keyword>
<dbReference type="AlphaFoldDB" id="A0A1W6JZX5"/>
<keyword evidence="5" id="KW-0472">Membrane</keyword>
<dbReference type="InterPro" id="IPR002789">
    <property type="entry name" value="HerA_central"/>
</dbReference>
<dbReference type="Gene3D" id="3.40.50.300">
    <property type="entry name" value="P-loop containing nucleotide triphosphate hydrolases"/>
    <property type="match status" value="2"/>
</dbReference>
<keyword evidence="5" id="KW-0812">Transmembrane</keyword>
<dbReference type="SUPFAM" id="SSF52540">
    <property type="entry name" value="P-loop containing nucleoside triphosphate hydrolases"/>
    <property type="match status" value="1"/>
</dbReference>
<evidence type="ECO:0000256" key="5">
    <source>
        <dbReference type="SAM" id="Phobius"/>
    </source>
</evidence>
<evidence type="ECO:0000313" key="8">
    <source>
        <dbReference type="Proteomes" id="UP000193404"/>
    </source>
</evidence>
<dbReference type="InterPro" id="IPR008571">
    <property type="entry name" value="HerA-like"/>
</dbReference>
<dbReference type="GO" id="GO:0043138">
    <property type="term" value="F:3'-5' DNA helicase activity"/>
    <property type="evidence" value="ECO:0007669"/>
    <property type="project" value="UniProtKB-EC"/>
</dbReference>
<dbReference type="GO" id="GO:0043139">
    <property type="term" value="F:5'-3' DNA helicase activity"/>
    <property type="evidence" value="ECO:0007669"/>
    <property type="project" value="UniProtKB-EC"/>
</dbReference>
<feature type="transmembrane region" description="Helical" evidence="5">
    <location>
        <begin position="147"/>
        <end position="164"/>
    </location>
</feature>
<dbReference type="RefSeq" id="WP_148691607.1">
    <property type="nucleotide sequence ID" value="NZ_CP020477.1"/>
</dbReference>
<gene>
    <name evidence="7" type="ORF">B6F84_07095</name>
</gene>
<comment type="similarity">
    <text evidence="1">Belongs to the HerA family.</text>
</comment>
<feature type="transmembrane region" description="Helical" evidence="5">
    <location>
        <begin position="85"/>
        <end position="102"/>
    </location>
</feature>
<evidence type="ECO:0000256" key="3">
    <source>
        <dbReference type="ARBA" id="ARBA00048954"/>
    </source>
</evidence>
<dbReference type="STRING" id="282676.B6F84_07095"/>
<sequence>MQDIRHLAFSIVILLEGIVARFYFYHPSSLYYDVLDSLFLIFVVFADAIISYILFSSIVISLAYLLSIVVIFSIFNFNILSFTYVASYFAGDSISFFFISLIRRRVDESFVSQLSSIRLKINYINTIILAIIFVLSVFLDLLIIHNVFLAIGGIFSFLVLLFVSEVEYSPLLFLSWVSFPYLLSQIGASGSRSGIYIGNVVGVLRRSIINSSRITTNSVYKWVSSRSKFYLDMHNNKNFNMIILGTSGSGKSHLAKNIISNSKLGFLIFDIHGEYNIRDAEVIDASRISINPLSLFGQSPRQRALEVAYMIRSLFNLGNLQTIDLYNLILETYEDKGIYEDDEKTWINKPPNFRDVLVLVEKKKRIVNTTQEINRLESISPYISFLVSNTFMDTSIDIFDILNKNVIINFSKVTIPEIKYIIIETLLASIQSYMYLTGQSDLRKIVVIDEAPFILSKESGEQLVERLFAEGRKFGFGFMVISQTAEYVKKLIPNSSYVLVLSMVDPNEIEYLSKLLGGQDVEIYKAIYNTLQRLDRGLIMTRDILRNEIILVRSN</sequence>